<evidence type="ECO:0000313" key="3">
    <source>
        <dbReference type="EMBL" id="HJC33263.1"/>
    </source>
</evidence>
<gene>
    <name evidence="3" type="ORF">H9758_01560</name>
</gene>
<evidence type="ECO:0000313" key="4">
    <source>
        <dbReference type="Proteomes" id="UP000823890"/>
    </source>
</evidence>
<dbReference type="Gene3D" id="2.60.40.1080">
    <property type="match status" value="1"/>
</dbReference>
<keyword evidence="1" id="KW-0472">Membrane</keyword>
<evidence type="ECO:0000256" key="1">
    <source>
        <dbReference type="SAM" id="Phobius"/>
    </source>
</evidence>
<dbReference type="SMART" id="SM00220">
    <property type="entry name" value="S_TKc"/>
    <property type="match status" value="1"/>
</dbReference>
<protein>
    <submittedName>
        <fullName evidence="3">Ig-like domain-containing protein</fullName>
    </submittedName>
</protein>
<feature type="transmembrane region" description="Helical" evidence="1">
    <location>
        <begin position="359"/>
        <end position="380"/>
    </location>
</feature>
<reference evidence="3" key="1">
    <citation type="journal article" date="2021" name="PeerJ">
        <title>Extensive microbial diversity within the chicken gut microbiome revealed by metagenomics and culture.</title>
        <authorList>
            <person name="Gilroy R."/>
            <person name="Ravi A."/>
            <person name="Getino M."/>
            <person name="Pursley I."/>
            <person name="Horton D.L."/>
            <person name="Alikhan N.F."/>
            <person name="Baker D."/>
            <person name="Gharbi K."/>
            <person name="Hall N."/>
            <person name="Watson M."/>
            <person name="Adriaenssens E.M."/>
            <person name="Foster-Nyarko E."/>
            <person name="Jarju S."/>
            <person name="Secka A."/>
            <person name="Antonio M."/>
            <person name="Oren A."/>
            <person name="Chaudhuri R.R."/>
            <person name="La Ragione R."/>
            <person name="Hildebrand F."/>
            <person name="Pallen M.J."/>
        </authorList>
    </citation>
    <scope>NUCLEOTIDE SEQUENCE</scope>
    <source>
        <strain evidence="3">ChiW19-954</strain>
    </source>
</reference>
<evidence type="ECO:0000259" key="2">
    <source>
        <dbReference type="PROSITE" id="PS50011"/>
    </source>
</evidence>
<keyword evidence="1" id="KW-1133">Transmembrane helix</keyword>
<dbReference type="Pfam" id="PF02368">
    <property type="entry name" value="Big_2"/>
    <property type="match status" value="1"/>
</dbReference>
<organism evidence="3 4">
    <name type="scientific">Candidatus Mediterraneibacter faecipullorum</name>
    <dbReference type="NCBI Taxonomy" id="2838670"/>
    <lineage>
        <taxon>Bacteria</taxon>
        <taxon>Bacillati</taxon>
        <taxon>Bacillota</taxon>
        <taxon>Clostridia</taxon>
        <taxon>Lachnospirales</taxon>
        <taxon>Lachnospiraceae</taxon>
        <taxon>Mediterraneibacter</taxon>
    </lineage>
</organism>
<dbReference type="GO" id="GO:0004672">
    <property type="term" value="F:protein kinase activity"/>
    <property type="evidence" value="ECO:0007669"/>
    <property type="project" value="InterPro"/>
</dbReference>
<feature type="domain" description="Protein kinase" evidence="2">
    <location>
        <begin position="27"/>
        <end position="324"/>
    </location>
</feature>
<name>A0A9D2NL11_9FIRM</name>
<dbReference type="Pfam" id="PF00069">
    <property type="entry name" value="Pkinase"/>
    <property type="match status" value="1"/>
</dbReference>
<dbReference type="PROSITE" id="PS50011">
    <property type="entry name" value="PROTEIN_KINASE_DOM"/>
    <property type="match status" value="1"/>
</dbReference>
<dbReference type="Gene3D" id="1.10.510.10">
    <property type="entry name" value="Transferase(Phosphotransferase) domain 1"/>
    <property type="match status" value="1"/>
</dbReference>
<dbReference type="InterPro" id="IPR003343">
    <property type="entry name" value="Big_2"/>
</dbReference>
<dbReference type="SUPFAM" id="SSF56112">
    <property type="entry name" value="Protein kinase-like (PK-like)"/>
    <property type="match status" value="1"/>
</dbReference>
<dbReference type="InterPro" id="IPR008964">
    <property type="entry name" value="Invasin/intimin_cell_adhesion"/>
</dbReference>
<dbReference type="SUPFAM" id="SSF49373">
    <property type="entry name" value="Invasin/intimin cell-adhesion fragments"/>
    <property type="match status" value="1"/>
</dbReference>
<dbReference type="PANTHER" id="PTHR24347">
    <property type="entry name" value="SERINE/THREONINE-PROTEIN KINASE"/>
    <property type="match status" value="1"/>
</dbReference>
<dbReference type="GO" id="GO:0005524">
    <property type="term" value="F:ATP binding"/>
    <property type="evidence" value="ECO:0007669"/>
    <property type="project" value="InterPro"/>
</dbReference>
<dbReference type="InterPro" id="IPR011009">
    <property type="entry name" value="Kinase-like_dom_sf"/>
</dbReference>
<comment type="caution">
    <text evidence="3">The sequence shown here is derived from an EMBL/GenBank/DDBJ whole genome shotgun (WGS) entry which is preliminary data.</text>
</comment>
<keyword evidence="1" id="KW-0812">Transmembrane</keyword>
<dbReference type="EMBL" id="DWWO01000015">
    <property type="protein sequence ID" value="HJC33263.1"/>
    <property type="molecule type" value="Genomic_DNA"/>
</dbReference>
<proteinExistence type="predicted"/>
<sequence>MGEKYEKKDNRVILPCGYQLFHSGKNYTISSYVNAGGNSIVYQAYYQDSLMPEKRHSVLIKELYPYDFLGRITRNSDMSLDVQESARGLFEQHKESYLLGNRVHLTLAGEGKGGIAENIDSFEQNGTVYTILTARKGMVLSELINKKKEFPTLEVVIRCMQNLLQTLTLFHEHRLLHLDVSPDNIFMLEPRNAQEFPTEMLLLDFNSVYSLEHPETYIDDYYPGKPGYMAPEAVLHKYDELGPWTDLYSATAVFYCLLASDKPPKDIELSHEKELISPYSRLLLHEKEVSAGQVNRILKKGFRTMPKDRYQNTAEMLADIHELEEILTGTIRIPVRRQDEEEEDAGKMRKTGRMPRRKWLVRGAMTAGALMIAAGAFYGGRISYQTETNQENTELDLSQFPIETDDSVVLTQQDVRYPLADRSYMMDVQVQTSTAVRIMLKDYEHKRDTSEVIDTYSLFTFYTGENDKRGWQNADLTYDFFYTEDNTLHMELPFQDPNHFDLDYIGVIFQNFNYDESQLVLDITRCTLVDGEGNEYEMTDLIGSHLLFFDEERWQQNLITTQNRDYVKTFDDIRGGQLIVDAQVGYLDPLLEVTWESEDPDIASVDERGRVQGLRQGITTLTVTIRDKETGEERSTQMLVNVISKL</sequence>
<dbReference type="Proteomes" id="UP000823890">
    <property type="component" value="Unassembled WGS sequence"/>
</dbReference>
<dbReference type="AlphaFoldDB" id="A0A9D2NL11"/>
<dbReference type="InterPro" id="IPR000719">
    <property type="entry name" value="Prot_kinase_dom"/>
</dbReference>
<reference evidence="3" key="2">
    <citation type="submission" date="2021-04" db="EMBL/GenBank/DDBJ databases">
        <authorList>
            <person name="Gilroy R."/>
        </authorList>
    </citation>
    <scope>NUCLEOTIDE SEQUENCE</scope>
    <source>
        <strain evidence="3">ChiW19-954</strain>
    </source>
</reference>
<accession>A0A9D2NL11</accession>